<keyword evidence="2" id="KW-0121">Carboxypeptidase</keyword>
<dbReference type="Proteomes" id="UP000285961">
    <property type="component" value="Unassembled WGS sequence"/>
</dbReference>
<dbReference type="Pfam" id="PF03717">
    <property type="entry name" value="PBP_dimer"/>
    <property type="match status" value="1"/>
</dbReference>
<dbReference type="InterPro" id="IPR001460">
    <property type="entry name" value="PCN-bd_Tpept"/>
</dbReference>
<keyword evidence="5" id="KW-0812">Transmembrane</keyword>
<evidence type="ECO:0000256" key="4">
    <source>
        <dbReference type="SAM" id="MobiDB-lite"/>
    </source>
</evidence>
<dbReference type="InterPro" id="IPR050515">
    <property type="entry name" value="Beta-lactam/transpept"/>
</dbReference>
<evidence type="ECO:0000259" key="6">
    <source>
        <dbReference type="PROSITE" id="PS51178"/>
    </source>
</evidence>
<comment type="subcellular location">
    <subcellularLocation>
        <location evidence="1">Membrane</location>
    </subcellularLocation>
</comment>
<protein>
    <submittedName>
        <fullName evidence="7">PASTA domain-containing protein</fullName>
    </submittedName>
</protein>
<dbReference type="GO" id="GO:0005886">
    <property type="term" value="C:plasma membrane"/>
    <property type="evidence" value="ECO:0007669"/>
    <property type="project" value="TreeGrafter"/>
</dbReference>
<evidence type="ECO:0000313" key="8">
    <source>
        <dbReference type="Proteomes" id="UP000285961"/>
    </source>
</evidence>
<dbReference type="Gene3D" id="3.90.1310.10">
    <property type="entry name" value="Penicillin-binding protein 2a (Domain 2)"/>
    <property type="match status" value="1"/>
</dbReference>
<dbReference type="SUPFAM" id="SSF54184">
    <property type="entry name" value="Penicillin-binding protein 2x (pbp-2x), c-terminal domain"/>
    <property type="match status" value="1"/>
</dbReference>
<evidence type="ECO:0000256" key="5">
    <source>
        <dbReference type="SAM" id="Phobius"/>
    </source>
</evidence>
<dbReference type="Gene3D" id="3.30.450.330">
    <property type="match status" value="1"/>
</dbReference>
<keyword evidence="3 5" id="KW-0472">Membrane</keyword>
<dbReference type="Gene3D" id="3.40.710.10">
    <property type="entry name" value="DD-peptidase/beta-lactamase superfamily"/>
    <property type="match status" value="1"/>
</dbReference>
<keyword evidence="2" id="KW-0378">Hydrolase</keyword>
<dbReference type="GO" id="GO:0008658">
    <property type="term" value="F:penicillin binding"/>
    <property type="evidence" value="ECO:0007669"/>
    <property type="project" value="InterPro"/>
</dbReference>
<evidence type="ECO:0000256" key="1">
    <source>
        <dbReference type="ARBA" id="ARBA00004370"/>
    </source>
</evidence>
<sequence length="676" mass="73593">MRRDMAFTSPGSVMAGERLETASRFRTRLCLGFLLLGFVIVGLKLVSIQILRHDSWVDFVDDQRQTAITIYPKRGTIYDRNRRAPLATSVVEEVLCVVPSRVTDAAKLAKTLSPYAQIAPNKIIERIKNTNLHLVYLKRGFDVKTADEIRDLNLVAVEFRSESSRQYPRGTLASNLLGFANLENKGLAGLEFQYDAHLAGEAGKQIIIKDSSRREIVALAQKVKDARDGNHLVLTIDEVIQYITEKALDSVVESSSPESASAVVVNPNTGEIVAMACRPTFDPSKPSTYRDERLRNRPIADIFEPGSAFKPVAAAAALDRKVISPTDRIYCELGRMRYHRHTFNDVHPFAEISFADVVAQSSNIGMIKVVSLLEPQWFYTYIKSFGFGALTGVDLPGESGGIVHPPSKWSGLSMGSIPIGQEIGVTALQLATAFSAIANGGTLLKPYVVSEIIGPDAETLARAQVRPVRQVMRPETARALTDMLEQVVISGTGKAARLKGYRCAGKTGTAQKPDLVNGGYLRGKYVAVFAGFVPVDDPVACIIVVVDSPEGKYYGGQVAAPAFKEIAQGILNHLEVPPSAPEEQVVAESVKTSRKDPLVAQKAPSEALPSPASDGVPRMPDVRGMTMRETMQALSAYSVEFDFDGSGIAVKQHPAPGEKIENGRRCQVAFKRKESP</sequence>
<dbReference type="InterPro" id="IPR036138">
    <property type="entry name" value="PBP_dimer_sf"/>
</dbReference>
<feature type="region of interest" description="Disordered" evidence="4">
    <location>
        <begin position="582"/>
        <end position="617"/>
    </location>
</feature>
<dbReference type="InterPro" id="IPR005543">
    <property type="entry name" value="PASTA_dom"/>
</dbReference>
<keyword evidence="2" id="KW-0645">Protease</keyword>
<dbReference type="PROSITE" id="PS51178">
    <property type="entry name" value="PASTA"/>
    <property type="match status" value="1"/>
</dbReference>
<feature type="domain" description="PASTA" evidence="6">
    <location>
        <begin position="615"/>
        <end position="676"/>
    </location>
</feature>
<reference evidence="7 8" key="1">
    <citation type="journal article" date="2017" name="ISME J.">
        <title>Energy and carbon metabolisms in a deep terrestrial subsurface fluid microbial community.</title>
        <authorList>
            <person name="Momper L."/>
            <person name="Jungbluth S.P."/>
            <person name="Lee M.D."/>
            <person name="Amend J.P."/>
        </authorList>
    </citation>
    <scope>NUCLEOTIDE SEQUENCE [LARGE SCALE GENOMIC DNA]</scope>
    <source>
        <strain evidence="7">SURF_17</strain>
    </source>
</reference>
<dbReference type="GO" id="GO:0071555">
    <property type="term" value="P:cell wall organization"/>
    <property type="evidence" value="ECO:0007669"/>
    <property type="project" value="TreeGrafter"/>
</dbReference>
<proteinExistence type="predicted"/>
<dbReference type="PANTHER" id="PTHR30627">
    <property type="entry name" value="PEPTIDOGLYCAN D,D-TRANSPEPTIDASE"/>
    <property type="match status" value="1"/>
</dbReference>
<dbReference type="InterPro" id="IPR012338">
    <property type="entry name" value="Beta-lactam/transpept-like"/>
</dbReference>
<dbReference type="InterPro" id="IPR005311">
    <property type="entry name" value="PBP_dimer"/>
</dbReference>
<dbReference type="SUPFAM" id="SSF56519">
    <property type="entry name" value="Penicillin binding protein dimerisation domain"/>
    <property type="match status" value="1"/>
</dbReference>
<dbReference type="SUPFAM" id="SSF56601">
    <property type="entry name" value="beta-lactamase/transpeptidase-like"/>
    <property type="match status" value="1"/>
</dbReference>
<keyword evidence="5" id="KW-1133">Transmembrane helix</keyword>
<feature type="transmembrane region" description="Helical" evidence="5">
    <location>
        <begin position="29"/>
        <end position="51"/>
    </location>
</feature>
<evidence type="ECO:0000256" key="2">
    <source>
        <dbReference type="ARBA" id="ARBA00022645"/>
    </source>
</evidence>
<evidence type="ECO:0000313" key="7">
    <source>
        <dbReference type="EMBL" id="RJP74442.1"/>
    </source>
</evidence>
<dbReference type="Pfam" id="PF00905">
    <property type="entry name" value="Transpeptidase"/>
    <property type="match status" value="1"/>
</dbReference>
<name>A0A419F7P3_9BACT</name>
<dbReference type="GO" id="GO:0004180">
    <property type="term" value="F:carboxypeptidase activity"/>
    <property type="evidence" value="ECO:0007669"/>
    <property type="project" value="UniProtKB-KW"/>
</dbReference>
<gene>
    <name evidence="7" type="ORF">C4532_02545</name>
</gene>
<dbReference type="AlphaFoldDB" id="A0A419F7P3"/>
<evidence type="ECO:0000256" key="3">
    <source>
        <dbReference type="ARBA" id="ARBA00023136"/>
    </source>
</evidence>
<dbReference type="PANTHER" id="PTHR30627:SF1">
    <property type="entry name" value="PEPTIDOGLYCAN D,D-TRANSPEPTIDASE FTSI"/>
    <property type="match status" value="1"/>
</dbReference>
<accession>A0A419F7P3</accession>
<dbReference type="CDD" id="cd06575">
    <property type="entry name" value="PASTA_Pbp2x-like_2"/>
    <property type="match status" value="1"/>
</dbReference>
<organism evidence="7 8">
    <name type="scientific">Candidatus Abyssobacteria bacterium SURF_17</name>
    <dbReference type="NCBI Taxonomy" id="2093361"/>
    <lineage>
        <taxon>Bacteria</taxon>
        <taxon>Pseudomonadati</taxon>
        <taxon>Candidatus Hydrogenedentota</taxon>
        <taxon>Candidatus Abyssobacteria</taxon>
    </lineage>
</organism>
<dbReference type="Pfam" id="PF03793">
    <property type="entry name" value="PASTA"/>
    <property type="match status" value="1"/>
</dbReference>
<dbReference type="EMBL" id="QZKI01000015">
    <property type="protein sequence ID" value="RJP74442.1"/>
    <property type="molecule type" value="Genomic_DNA"/>
</dbReference>
<comment type="caution">
    <text evidence="7">The sequence shown here is derived from an EMBL/GenBank/DDBJ whole genome shotgun (WGS) entry which is preliminary data.</text>
</comment>